<comment type="subunit">
    <text evidence="2">Part of the Csm effector complex that includes Cas10, Csm2, Csm3, Csm4 and Csm5.</text>
</comment>
<evidence type="ECO:0000313" key="5">
    <source>
        <dbReference type="Proteomes" id="UP001490365"/>
    </source>
</evidence>
<dbReference type="Pfam" id="PF03787">
    <property type="entry name" value="RAMPs"/>
    <property type="match status" value="1"/>
</dbReference>
<keyword evidence="1" id="KW-0051">Antiviral defense</keyword>
<evidence type="ECO:0000313" key="4">
    <source>
        <dbReference type="EMBL" id="MER6274446.1"/>
    </source>
</evidence>
<reference evidence="4 5" key="1">
    <citation type="submission" date="2024-06" db="EMBL/GenBank/DDBJ databases">
        <title>The Natural Products Discovery Center: Release of the First 8490 Sequenced Strains for Exploring Actinobacteria Biosynthetic Diversity.</title>
        <authorList>
            <person name="Kalkreuter E."/>
            <person name="Kautsar S.A."/>
            <person name="Yang D."/>
            <person name="Bader C.D."/>
            <person name="Teijaro C.N."/>
            <person name="Fluegel L."/>
            <person name="Davis C.M."/>
            <person name="Simpson J.R."/>
            <person name="Lauterbach L."/>
            <person name="Steele A.D."/>
            <person name="Gui C."/>
            <person name="Meng S."/>
            <person name="Li G."/>
            <person name="Viehrig K."/>
            <person name="Ye F."/>
            <person name="Su P."/>
            <person name="Kiefer A.F."/>
            <person name="Nichols A."/>
            <person name="Cepeda A.J."/>
            <person name="Yan W."/>
            <person name="Fan B."/>
            <person name="Jiang Y."/>
            <person name="Adhikari A."/>
            <person name="Zheng C.-J."/>
            <person name="Schuster L."/>
            <person name="Cowan T.M."/>
            <person name="Smanski M.J."/>
            <person name="Chevrette M.G."/>
            <person name="De Carvalho L.P.S."/>
            <person name="Shen B."/>
        </authorList>
    </citation>
    <scope>NUCLEOTIDE SEQUENCE [LARGE SCALE GENOMIC DNA]</scope>
    <source>
        <strain evidence="4 5">NPDC001694</strain>
    </source>
</reference>
<feature type="domain" description="CRISPR type III-associated protein" evidence="3">
    <location>
        <begin position="7"/>
        <end position="204"/>
    </location>
</feature>
<dbReference type="CDD" id="cd09726">
    <property type="entry name" value="RAMP_I_III"/>
    <property type="match status" value="1"/>
</dbReference>
<proteinExistence type="predicted"/>
<keyword evidence="5" id="KW-1185">Reference proteome</keyword>
<comment type="caution">
    <text evidence="4">The sequence shown here is derived from an EMBL/GenBank/DDBJ whole genome shotgun (WGS) entry which is preliminary data.</text>
</comment>
<evidence type="ECO:0000256" key="1">
    <source>
        <dbReference type="ARBA" id="ARBA00023118"/>
    </source>
</evidence>
<sequence length="767" mass="83659">MTHLDLTLTMLGDWHVGTGAGRHGMVDRSIQLDSDGLPFIPAKTLAGVWRDGCESVVYALDGGERGPWHAWLEYLFGSQPALERLGVIEETGTHRPRPAALFVDSLHYPQAVIAVLRNKPRLRQAATFLKPGVAIDAATGRAAEKMLRFEEMARGGAVLVGRAHLTGTTLSAEQQRCAVALLDAGARLVEGLGGKRRRGAGRCRFGIGTVATDWRWLRGRPTPPQVPTQDAVTVPPVLPETSQARDGWEIADLRMVLRRPLVAHERTVGNEVRSFTYVPGWMLLPAVLQRLDCPQAALAARTGELVVTNATVEVGGRPGRPAPLALARLKNDQAKHVNLMAEIPDEPVESFEGTYVGKYRPGRELPQGTCSLTELTHSTILDEQQRPVEAVGGLYTYQAIAVGTVLRAQVRVPAGLLEPGWQEQLSGMWRVGRARKDGYGLSEVTATSAVPPPVARPLPEGRLRVWLMSDVLVTDERLRPSSDPVHLAGELGRALGVQLRPSSEAGSGSRVVRASEPRRMDPWHRRWGLPRASLLGMRAGSCLTFDLVSGTLTPQAVQRVELAGVGLRRAEGFGQLRIADPLLYSVLGDTTTSPASVGLPASDGAEPALDAAEREEHSEVLRVLEQAAWRAELHHTCEAIARDRREDVLGSGYENVPPSQLGSLRMLVTHLTHPGEPRARTWLQRLKAMRGVELRGPWPPAAVRCVEDLLTTPGRVWELLALPEDGLVARTDRTRQLRERLWAEAVRTLVEDCLTAHSRATGQREGA</sequence>
<name>A0ABV1TWN7_9ACTN</name>
<organism evidence="4 5">
    <name type="scientific">Streptomyces sp. 900105755</name>
    <dbReference type="NCBI Taxonomy" id="3154389"/>
    <lineage>
        <taxon>Bacteria</taxon>
        <taxon>Bacillati</taxon>
        <taxon>Actinomycetota</taxon>
        <taxon>Actinomycetes</taxon>
        <taxon>Kitasatosporales</taxon>
        <taxon>Streptomycetaceae</taxon>
        <taxon>Streptomyces</taxon>
    </lineage>
</organism>
<dbReference type="Proteomes" id="UP001490365">
    <property type="component" value="Unassembled WGS sequence"/>
</dbReference>
<gene>
    <name evidence="4" type="ORF">ABT211_45565</name>
</gene>
<accession>A0ABV1TWN7</accession>
<evidence type="ECO:0000256" key="2">
    <source>
        <dbReference type="ARBA" id="ARBA00093789"/>
    </source>
</evidence>
<dbReference type="EMBL" id="JBEOZM010000054">
    <property type="protein sequence ID" value="MER6274446.1"/>
    <property type="molecule type" value="Genomic_DNA"/>
</dbReference>
<evidence type="ECO:0000259" key="3">
    <source>
        <dbReference type="Pfam" id="PF03787"/>
    </source>
</evidence>
<dbReference type="InterPro" id="IPR005537">
    <property type="entry name" value="RAMP_III_fam"/>
</dbReference>
<protein>
    <submittedName>
        <fullName evidence="4">RAMP superfamily CRISPR-associated protein</fullName>
    </submittedName>
</protein>
<dbReference type="InterPro" id="IPR052216">
    <property type="entry name" value="CRISPR_Csm3_endoribonuclease"/>
</dbReference>
<dbReference type="PANTHER" id="PTHR35579:SF3">
    <property type="entry name" value="CRISPR SYSTEM CMS ENDORIBONUCLEASE CSM3"/>
    <property type="match status" value="1"/>
</dbReference>
<dbReference type="PANTHER" id="PTHR35579">
    <property type="entry name" value="CRISPR SYSTEM CMS ENDORIBONUCLEASE CSM3"/>
    <property type="match status" value="1"/>
</dbReference>
<dbReference type="RefSeq" id="WP_351962661.1">
    <property type="nucleotide sequence ID" value="NZ_JBEOZM010000054.1"/>
</dbReference>